<name>A0ABW4ARV3_9ACTN</name>
<dbReference type="PRINTS" id="PR00111">
    <property type="entry name" value="ABHYDROLASE"/>
</dbReference>
<evidence type="ECO:0000313" key="3">
    <source>
        <dbReference type="EMBL" id="MFD1373396.1"/>
    </source>
</evidence>
<reference evidence="4" key="1">
    <citation type="journal article" date="2019" name="Int. J. Syst. Evol. Microbiol.">
        <title>The Global Catalogue of Microorganisms (GCM) 10K type strain sequencing project: providing services to taxonomists for standard genome sequencing and annotation.</title>
        <authorList>
            <consortium name="The Broad Institute Genomics Platform"/>
            <consortium name="The Broad Institute Genome Sequencing Center for Infectious Disease"/>
            <person name="Wu L."/>
            <person name="Ma J."/>
        </authorList>
    </citation>
    <scope>NUCLEOTIDE SEQUENCE [LARGE SCALE GENOMIC DNA]</scope>
    <source>
        <strain evidence="4">CCM 7526</strain>
    </source>
</reference>
<evidence type="ECO:0000259" key="2">
    <source>
        <dbReference type="Pfam" id="PF00561"/>
    </source>
</evidence>
<dbReference type="Gene3D" id="3.40.50.1820">
    <property type="entry name" value="alpha/beta hydrolase"/>
    <property type="match status" value="1"/>
</dbReference>
<proteinExistence type="predicted"/>
<dbReference type="Pfam" id="PF00561">
    <property type="entry name" value="Abhydrolase_1"/>
    <property type="match status" value="1"/>
</dbReference>
<keyword evidence="4" id="KW-1185">Reference proteome</keyword>
<evidence type="ECO:0000256" key="1">
    <source>
        <dbReference type="ARBA" id="ARBA00022801"/>
    </source>
</evidence>
<dbReference type="PANTHER" id="PTHR43329">
    <property type="entry name" value="EPOXIDE HYDROLASE"/>
    <property type="match status" value="1"/>
</dbReference>
<evidence type="ECO:0000313" key="4">
    <source>
        <dbReference type="Proteomes" id="UP001597183"/>
    </source>
</evidence>
<sequence>MESFSRNGMRFDVSDEGPVGAETVVLLHGFPQSARSWIGVSRPLLAAGYRVIAPDQRGYSPQARPRSRRAYRLDELVADVVALIDAAGAERVHLVGHDWGGGVAWMFAAMRPDRLHTLTAVSAPHPRAVVKAMLTGRQAWQAWHVGFFQLPWLPEAAIRSRDGRLAVAMLERSGLDAETARAYVDRLSTDPGRLAAALRWYRAMPLDTCVGLGTGAVTVPTTYVWSTDDIAIGRRAAELTGRWVTGPFDFKVLDGVSHWIPEQAPDELARYILERIRSVAPTT</sequence>
<protein>
    <submittedName>
        <fullName evidence="3">Alpha/beta fold hydrolase</fullName>
    </submittedName>
</protein>
<dbReference type="RefSeq" id="WP_317795883.1">
    <property type="nucleotide sequence ID" value="NZ_AP028461.1"/>
</dbReference>
<organism evidence="3 4">
    <name type="scientific">Actinoplanes sichuanensis</name>
    <dbReference type="NCBI Taxonomy" id="512349"/>
    <lineage>
        <taxon>Bacteria</taxon>
        <taxon>Bacillati</taxon>
        <taxon>Actinomycetota</taxon>
        <taxon>Actinomycetes</taxon>
        <taxon>Micromonosporales</taxon>
        <taxon>Micromonosporaceae</taxon>
        <taxon>Actinoplanes</taxon>
    </lineage>
</organism>
<dbReference type="GO" id="GO:0016787">
    <property type="term" value="F:hydrolase activity"/>
    <property type="evidence" value="ECO:0007669"/>
    <property type="project" value="UniProtKB-KW"/>
</dbReference>
<dbReference type="PRINTS" id="PR00412">
    <property type="entry name" value="EPOXHYDRLASE"/>
</dbReference>
<gene>
    <name evidence="3" type="ORF">ACFQ5G_49390</name>
</gene>
<dbReference type="EMBL" id="JBHTMK010000066">
    <property type="protein sequence ID" value="MFD1373396.1"/>
    <property type="molecule type" value="Genomic_DNA"/>
</dbReference>
<keyword evidence="1 3" id="KW-0378">Hydrolase</keyword>
<feature type="domain" description="AB hydrolase-1" evidence="2">
    <location>
        <begin position="23"/>
        <end position="262"/>
    </location>
</feature>
<comment type="caution">
    <text evidence="3">The sequence shown here is derived from an EMBL/GenBank/DDBJ whole genome shotgun (WGS) entry which is preliminary data.</text>
</comment>
<dbReference type="InterPro" id="IPR000639">
    <property type="entry name" value="Epox_hydrolase-like"/>
</dbReference>
<dbReference type="InterPro" id="IPR029058">
    <property type="entry name" value="AB_hydrolase_fold"/>
</dbReference>
<dbReference type="Proteomes" id="UP001597183">
    <property type="component" value="Unassembled WGS sequence"/>
</dbReference>
<dbReference type="InterPro" id="IPR000073">
    <property type="entry name" value="AB_hydrolase_1"/>
</dbReference>
<accession>A0ABW4ARV3</accession>
<dbReference type="SUPFAM" id="SSF53474">
    <property type="entry name" value="alpha/beta-Hydrolases"/>
    <property type="match status" value="1"/>
</dbReference>